<keyword evidence="2" id="KW-1185">Reference proteome</keyword>
<organism evidence="1 2">
    <name type="scientific">Blastomyces gilchristii (strain SLH14081)</name>
    <name type="common">Blastomyces dermatitidis</name>
    <dbReference type="NCBI Taxonomy" id="559298"/>
    <lineage>
        <taxon>Eukaryota</taxon>
        <taxon>Fungi</taxon>
        <taxon>Dikarya</taxon>
        <taxon>Ascomycota</taxon>
        <taxon>Pezizomycotina</taxon>
        <taxon>Eurotiomycetes</taxon>
        <taxon>Eurotiomycetidae</taxon>
        <taxon>Onygenales</taxon>
        <taxon>Ajellomycetaceae</taxon>
        <taxon>Blastomyces</taxon>
    </lineage>
</organism>
<dbReference type="RefSeq" id="XP_002628591.1">
    <property type="nucleotide sequence ID" value="XM_002628545.2"/>
</dbReference>
<dbReference type="VEuPathDB" id="FungiDB:BDBG_01499"/>
<dbReference type="KEGG" id="bgh:BDBG_01499"/>
<sequence>MQGSLAPCQASRCVNVLEGREEVGSMLLQVAMLLQYQCYRSLQEHCPRNSIVTSSLKQIFAEDWDRMDASTRATHRSKLHRQLERGRRWSIVTKRLSFGVLILGGKKLSTQVHDRNLNIEKLELMLSHIVDCLLSGSC</sequence>
<dbReference type="EMBL" id="GG657449">
    <property type="protein sequence ID" value="OAT05047.1"/>
    <property type="molecule type" value="Genomic_DNA"/>
</dbReference>
<accession>A0A179UD14</accession>
<dbReference type="OrthoDB" id="4399776at2759"/>
<name>A0A179UD14_BLAGS</name>
<proteinExistence type="predicted"/>
<dbReference type="GeneID" id="8510380"/>
<evidence type="ECO:0000313" key="1">
    <source>
        <dbReference type="EMBL" id="OAT05047.1"/>
    </source>
</evidence>
<dbReference type="AlphaFoldDB" id="A0A179UD14"/>
<gene>
    <name evidence="1" type="ORF">BDBG_01499</name>
</gene>
<reference evidence="2" key="1">
    <citation type="journal article" date="2015" name="PLoS Genet.">
        <title>The dynamic genome and transcriptome of the human fungal pathogen Blastomyces and close relative Emmonsia.</title>
        <authorList>
            <person name="Munoz J.F."/>
            <person name="Gauthier G.M."/>
            <person name="Desjardins C.A."/>
            <person name="Gallo J.E."/>
            <person name="Holder J."/>
            <person name="Sullivan T.D."/>
            <person name="Marty A.J."/>
            <person name="Carmen J.C."/>
            <person name="Chen Z."/>
            <person name="Ding L."/>
            <person name="Gujja S."/>
            <person name="Magrini V."/>
            <person name="Misas E."/>
            <person name="Mitreva M."/>
            <person name="Priest M."/>
            <person name="Saif S."/>
            <person name="Whiston E.A."/>
            <person name="Young S."/>
            <person name="Zeng Q."/>
            <person name="Goldman W.E."/>
            <person name="Mardis E.R."/>
            <person name="Taylor J.W."/>
            <person name="McEwen J.G."/>
            <person name="Clay O.K."/>
            <person name="Klein B.S."/>
            <person name="Cuomo C.A."/>
        </authorList>
    </citation>
    <scope>NUCLEOTIDE SEQUENCE [LARGE SCALE GENOMIC DNA]</scope>
    <source>
        <strain evidence="2">SLH14081</strain>
    </source>
</reference>
<protein>
    <submittedName>
        <fullName evidence="1">Uncharacterized protein</fullName>
    </submittedName>
</protein>
<dbReference type="Proteomes" id="UP000002038">
    <property type="component" value="Unassembled WGS sequence"/>
</dbReference>
<evidence type="ECO:0000313" key="2">
    <source>
        <dbReference type="Proteomes" id="UP000002038"/>
    </source>
</evidence>